<feature type="region of interest" description="Disordered" evidence="1">
    <location>
        <begin position="45"/>
        <end position="74"/>
    </location>
</feature>
<evidence type="ECO:0000313" key="2">
    <source>
        <dbReference type="EMBL" id="CBH13736.1"/>
    </source>
</evidence>
<gene>
    <name evidence="2" type="ORF">TbgDal_VIII6800</name>
</gene>
<dbReference type="Proteomes" id="UP000002316">
    <property type="component" value="Chromosome 8"/>
</dbReference>
<feature type="compositionally biased region" description="Low complexity" evidence="1">
    <location>
        <begin position="152"/>
        <end position="161"/>
    </location>
</feature>
<protein>
    <submittedName>
        <fullName evidence="2">T. brucei spp.-specific protein</fullName>
    </submittedName>
</protein>
<evidence type="ECO:0000256" key="1">
    <source>
        <dbReference type="SAM" id="MobiDB-lite"/>
    </source>
</evidence>
<feature type="region of interest" description="Disordered" evidence="1">
    <location>
        <begin position="141"/>
        <end position="167"/>
    </location>
</feature>
<dbReference type="VEuPathDB" id="TriTrypDB:Tbg972.8.6800"/>
<proteinExistence type="predicted"/>
<organism evidence="2 3">
    <name type="scientific">Trypanosoma brucei gambiense (strain MHOM/CI/86/DAL972)</name>
    <dbReference type="NCBI Taxonomy" id="679716"/>
    <lineage>
        <taxon>Eukaryota</taxon>
        <taxon>Discoba</taxon>
        <taxon>Euglenozoa</taxon>
        <taxon>Kinetoplastea</taxon>
        <taxon>Metakinetoplastina</taxon>
        <taxon>Trypanosomatida</taxon>
        <taxon>Trypanosomatidae</taxon>
        <taxon>Trypanosoma</taxon>
    </lineage>
</organism>
<dbReference type="AlphaFoldDB" id="C9ZWE7"/>
<dbReference type="GeneID" id="23863907"/>
<feature type="compositionally biased region" description="Low complexity" evidence="1">
    <location>
        <begin position="47"/>
        <end position="67"/>
    </location>
</feature>
<evidence type="ECO:0000313" key="3">
    <source>
        <dbReference type="Proteomes" id="UP000002316"/>
    </source>
</evidence>
<reference evidence="3" key="1">
    <citation type="journal article" date="2010" name="PLoS Negl. Trop. Dis.">
        <title>The genome sequence of Trypanosoma brucei gambiense, causative agent of chronic human african trypanosomiasis.</title>
        <authorList>
            <person name="Jackson A.P."/>
            <person name="Sanders M."/>
            <person name="Berry A."/>
            <person name="McQuillan J."/>
            <person name="Aslett M.A."/>
            <person name="Quail M.A."/>
            <person name="Chukualim B."/>
            <person name="Capewell P."/>
            <person name="MacLeod A."/>
            <person name="Melville S.E."/>
            <person name="Gibson W."/>
            <person name="Barry J.D."/>
            <person name="Berriman M."/>
            <person name="Hertz-Fowler C."/>
        </authorList>
    </citation>
    <scope>NUCLEOTIDE SEQUENCE [LARGE SCALE GENOMIC DNA]</scope>
    <source>
        <strain evidence="3">MHOM/CI/86/DAL972</strain>
    </source>
</reference>
<dbReference type="KEGG" id="tbg:TbgDal_VIII6800"/>
<accession>C9ZWE7</accession>
<dbReference type="RefSeq" id="XP_011776012.1">
    <property type="nucleotide sequence ID" value="XM_011777710.1"/>
</dbReference>
<sequence length="212" mass="22570">MSRNIHVNSNGAGGASPRRLSTVDILLQMNPCEDVSNSGHNCAHDISSSGSGPATATATAKGAASASRNSSTSHRQPFYVLSSSDGTWFAHLPGATGPSCSGITRNPQHLPCGASWSSSSPQFMTPKGVSQSIFRENWGFMQDGTPADVPRTTEIPTATTTGKLPLPNFYVGEPARRGSCSTSQEFHQHVMEEQRRQMGQLIHQHTPGKHLS</sequence>
<name>C9ZWE7_TRYB9</name>
<dbReference type="EMBL" id="FN554971">
    <property type="protein sequence ID" value="CBH13736.1"/>
    <property type="molecule type" value="Genomic_DNA"/>
</dbReference>